<evidence type="ECO:0000313" key="3">
    <source>
        <dbReference type="Proteomes" id="UP000585050"/>
    </source>
</evidence>
<comment type="caution">
    <text evidence="2">The sequence shown here is derived from an EMBL/GenBank/DDBJ whole genome shotgun (WGS) entry which is preliminary data.</text>
</comment>
<dbReference type="Proteomes" id="UP000585050">
    <property type="component" value="Unassembled WGS sequence"/>
</dbReference>
<gene>
    <name evidence="2" type="ORF">HGP29_12670</name>
</gene>
<evidence type="ECO:0000256" key="1">
    <source>
        <dbReference type="SAM" id="SignalP"/>
    </source>
</evidence>
<protein>
    <submittedName>
        <fullName evidence="2">Uncharacterized protein</fullName>
    </submittedName>
</protein>
<dbReference type="PROSITE" id="PS51257">
    <property type="entry name" value="PROKAR_LIPOPROTEIN"/>
    <property type="match status" value="1"/>
</dbReference>
<reference evidence="2 3" key="1">
    <citation type="submission" date="2020-04" db="EMBL/GenBank/DDBJ databases">
        <title>Flammeovirga sp. SR4, a novel species isolated from seawater.</title>
        <authorList>
            <person name="Wang X."/>
        </authorList>
    </citation>
    <scope>NUCLEOTIDE SEQUENCE [LARGE SCALE GENOMIC DNA]</scope>
    <source>
        <strain evidence="2 3">SR4</strain>
    </source>
</reference>
<feature type="signal peptide" evidence="1">
    <location>
        <begin position="1"/>
        <end position="20"/>
    </location>
</feature>
<keyword evidence="1" id="KW-0732">Signal</keyword>
<proteinExistence type="predicted"/>
<evidence type="ECO:0000313" key="2">
    <source>
        <dbReference type="EMBL" id="NLR92071.1"/>
    </source>
</evidence>
<dbReference type="AlphaFoldDB" id="A0A7X8XWA8"/>
<accession>A0A7X8XWA8</accession>
<feature type="chain" id="PRO_5030862180" evidence="1">
    <location>
        <begin position="21"/>
        <end position="320"/>
    </location>
</feature>
<dbReference type="EMBL" id="JABAIL010000003">
    <property type="protein sequence ID" value="NLR92071.1"/>
    <property type="molecule type" value="Genomic_DNA"/>
</dbReference>
<keyword evidence="3" id="KW-1185">Reference proteome</keyword>
<sequence length="320" mass="34821">MKNHLLVVLGAASLAFGATSCNPQETLSTSSNQENVAVAPRLESLPADFIFSGSNARTGIETDDVTIDESNIVVKAVQDGTVVEGCTYSFQEKAIKSVPYGFVDFSASYAAVIPAGHQIATGTAIHNSQLKEDNAHAVLDYMRELREPVVNFESATQSQDINSAAVLEPFVMMPQNGRMAIGISFDAPSSYWRLAAELTVFDKNGKQIAKVDGIPVEQHSPNNEYSIGFDFTDTQAVTGAYVHIKIEANEYNSQGERVFGPQDKKWILDGAVDDTYKLENGISKGIAIDISRDFTPTFTDVSSEFQFVQLVIDDEVVELD</sequence>
<name>A0A7X8XWA8_9BACT</name>
<organism evidence="2 3">
    <name type="scientific">Flammeovirga agarivorans</name>
    <dbReference type="NCBI Taxonomy" id="2726742"/>
    <lineage>
        <taxon>Bacteria</taxon>
        <taxon>Pseudomonadati</taxon>
        <taxon>Bacteroidota</taxon>
        <taxon>Cytophagia</taxon>
        <taxon>Cytophagales</taxon>
        <taxon>Flammeovirgaceae</taxon>
        <taxon>Flammeovirga</taxon>
    </lineage>
</organism>
<dbReference type="RefSeq" id="WP_168882776.1">
    <property type="nucleotide sequence ID" value="NZ_JABAIL010000003.1"/>
</dbReference>